<dbReference type="InterPro" id="IPR010181">
    <property type="entry name" value="CGCAxxGCC_motif"/>
</dbReference>
<evidence type="ECO:0000313" key="1">
    <source>
        <dbReference type="EMBL" id="SET15221.1"/>
    </source>
</evidence>
<gene>
    <name evidence="1" type="ORF">SAMN04487772_10955</name>
</gene>
<reference evidence="1 2" key="1">
    <citation type="submission" date="2016-10" db="EMBL/GenBank/DDBJ databases">
        <authorList>
            <person name="de Groot N.N."/>
        </authorList>
    </citation>
    <scope>NUCLEOTIDE SEQUENCE [LARGE SCALE GENOMIC DNA]</scope>
    <source>
        <strain evidence="1 2">DSM 1801</strain>
    </source>
</reference>
<sequence length="159" mass="17665">MKSRKDKAVELFKEGFNCSQAVFAAYSDLYGMDKETALKIASSFGAGMGRMREVCGTCSGMFLVAGLESGATEGKDTAGKKQNYDMVQMLAEEFRKRNGTIICRELLGLDQPQVTAAEFKDTAPQERTAQYYEKRPCVKLVEEAAQILESTILKERFTD</sequence>
<evidence type="ECO:0000313" key="2">
    <source>
        <dbReference type="Proteomes" id="UP000199800"/>
    </source>
</evidence>
<dbReference type="NCBIfam" id="TIGR01909">
    <property type="entry name" value="C_GCAxxG_C_C"/>
    <property type="match status" value="1"/>
</dbReference>
<accession>A0A1I0C8R7</accession>
<name>A0A1I0C8R7_9FIRM</name>
<dbReference type="RefSeq" id="WP_092477664.1">
    <property type="nucleotide sequence ID" value="NZ_FOHN01000009.1"/>
</dbReference>
<dbReference type="OrthoDB" id="9791535at2"/>
<keyword evidence="2" id="KW-1185">Reference proteome</keyword>
<dbReference type="AlphaFoldDB" id="A0A1I0C8R7"/>
<dbReference type="STRING" id="29364.SAMN04487772_10955"/>
<dbReference type="Proteomes" id="UP000199800">
    <property type="component" value="Unassembled WGS sequence"/>
</dbReference>
<protein>
    <submittedName>
        <fullName evidence="1">C_GCAxxG_C_C family probable redox protein</fullName>
    </submittedName>
</protein>
<dbReference type="Pfam" id="PF09719">
    <property type="entry name" value="C_GCAxxG_C_C"/>
    <property type="match status" value="1"/>
</dbReference>
<organism evidence="1 2">
    <name type="scientific">[Clostridium] polysaccharolyticum</name>
    <dbReference type="NCBI Taxonomy" id="29364"/>
    <lineage>
        <taxon>Bacteria</taxon>
        <taxon>Bacillati</taxon>
        <taxon>Bacillota</taxon>
        <taxon>Clostridia</taxon>
        <taxon>Lachnospirales</taxon>
        <taxon>Lachnospiraceae</taxon>
    </lineage>
</organism>
<dbReference type="EMBL" id="FOHN01000009">
    <property type="protein sequence ID" value="SET15221.1"/>
    <property type="molecule type" value="Genomic_DNA"/>
</dbReference>
<proteinExistence type="predicted"/>